<sequence>MSNGFYLALTAEKIRPFTNPMKLSPLRILPSKTIHQARRYMYRKITTMSLENRLTKANSTPTTVLYKSQINSTQPKPGQNLAKPKINLTPKRSNLKINPP</sequence>
<dbReference type="AlphaFoldDB" id="A0AAW1M984"/>
<name>A0AAW1M984_SAPOF</name>
<accession>A0AAW1M984</accession>
<feature type="region of interest" description="Disordered" evidence="1">
    <location>
        <begin position="60"/>
        <end position="100"/>
    </location>
</feature>
<dbReference type="Proteomes" id="UP001443914">
    <property type="component" value="Unassembled WGS sequence"/>
</dbReference>
<dbReference type="EMBL" id="JBDFQZ010000003">
    <property type="protein sequence ID" value="KAK9742192.1"/>
    <property type="molecule type" value="Genomic_DNA"/>
</dbReference>
<feature type="compositionally biased region" description="Polar residues" evidence="1">
    <location>
        <begin position="60"/>
        <end position="77"/>
    </location>
</feature>
<evidence type="ECO:0000256" key="1">
    <source>
        <dbReference type="SAM" id="MobiDB-lite"/>
    </source>
</evidence>
<evidence type="ECO:0000313" key="3">
    <source>
        <dbReference type="Proteomes" id="UP001443914"/>
    </source>
</evidence>
<protein>
    <submittedName>
        <fullName evidence="2">Uncharacterized protein</fullName>
    </submittedName>
</protein>
<gene>
    <name evidence="2" type="ORF">RND81_03G154300</name>
</gene>
<proteinExistence type="predicted"/>
<comment type="caution">
    <text evidence="2">The sequence shown here is derived from an EMBL/GenBank/DDBJ whole genome shotgun (WGS) entry which is preliminary data.</text>
</comment>
<evidence type="ECO:0000313" key="2">
    <source>
        <dbReference type="EMBL" id="KAK9742192.1"/>
    </source>
</evidence>
<keyword evidence="3" id="KW-1185">Reference proteome</keyword>
<reference evidence="2" key="1">
    <citation type="submission" date="2024-03" db="EMBL/GenBank/DDBJ databases">
        <title>WGS assembly of Saponaria officinalis var. Norfolk2.</title>
        <authorList>
            <person name="Jenkins J."/>
            <person name="Shu S."/>
            <person name="Grimwood J."/>
            <person name="Barry K."/>
            <person name="Goodstein D."/>
            <person name="Schmutz J."/>
            <person name="Leebens-Mack J."/>
            <person name="Osbourn A."/>
        </authorList>
    </citation>
    <scope>NUCLEOTIDE SEQUENCE [LARGE SCALE GENOMIC DNA]</scope>
    <source>
        <strain evidence="2">JIC</strain>
    </source>
</reference>
<feature type="compositionally biased region" description="Polar residues" evidence="1">
    <location>
        <begin position="90"/>
        <end position="100"/>
    </location>
</feature>
<organism evidence="2 3">
    <name type="scientific">Saponaria officinalis</name>
    <name type="common">Common soapwort</name>
    <name type="synonym">Lychnis saponaria</name>
    <dbReference type="NCBI Taxonomy" id="3572"/>
    <lineage>
        <taxon>Eukaryota</taxon>
        <taxon>Viridiplantae</taxon>
        <taxon>Streptophyta</taxon>
        <taxon>Embryophyta</taxon>
        <taxon>Tracheophyta</taxon>
        <taxon>Spermatophyta</taxon>
        <taxon>Magnoliopsida</taxon>
        <taxon>eudicotyledons</taxon>
        <taxon>Gunneridae</taxon>
        <taxon>Pentapetalae</taxon>
        <taxon>Caryophyllales</taxon>
        <taxon>Caryophyllaceae</taxon>
        <taxon>Caryophylleae</taxon>
        <taxon>Saponaria</taxon>
    </lineage>
</organism>